<keyword evidence="7" id="KW-1185">Reference proteome</keyword>
<evidence type="ECO:0000256" key="4">
    <source>
        <dbReference type="RuleBase" id="RU000384"/>
    </source>
</evidence>
<gene>
    <name evidence="6" type="ORF">D6850_10775</name>
</gene>
<dbReference type="EMBL" id="RAPE01000002">
    <property type="protein sequence ID" value="RKF15301.1"/>
    <property type="molecule type" value="Genomic_DNA"/>
</dbReference>
<dbReference type="Proteomes" id="UP000281128">
    <property type="component" value="Unassembled WGS sequence"/>
</dbReference>
<name>A0A3A8AYG4_9RHOB</name>
<evidence type="ECO:0000256" key="3">
    <source>
        <dbReference type="PROSITE-ProRule" id="PRU01331"/>
    </source>
</evidence>
<dbReference type="GO" id="GO:0006542">
    <property type="term" value="P:glutamine biosynthetic process"/>
    <property type="evidence" value="ECO:0007669"/>
    <property type="project" value="InterPro"/>
</dbReference>
<dbReference type="Gene3D" id="3.30.590.10">
    <property type="entry name" value="Glutamine synthetase/guanido kinase, catalytic domain"/>
    <property type="match status" value="1"/>
</dbReference>
<dbReference type="InterPro" id="IPR014746">
    <property type="entry name" value="Gln_synth/guanido_kin_cat_dom"/>
</dbReference>
<dbReference type="InterPro" id="IPR008146">
    <property type="entry name" value="Gln_synth_cat_dom"/>
</dbReference>
<dbReference type="Gene3D" id="3.10.20.70">
    <property type="entry name" value="Glutamine synthetase, N-terminal domain"/>
    <property type="match status" value="1"/>
</dbReference>
<sequence length="449" mass="48689">MDMSALSAAVEDGTIDTVIVATPDMQGRLVGKRLTARHFLESCEAGVGTCSVVLTWGQDHALDPDYALSGWANGYPDMVVVPDMATLARYAWFERTAFVMGNAVRPDESAIDVAPRTALARMLERLAGHGLRARFASELEFFLYDETPRSAHDKGFVNLTGKHATLHPETLMRTSEDEHFLGPLRNHLEAAGVPVEMVKAEYSPGQVEINLHHADAMKAADSHMLLKAAAKEIALQQGMIATFMAKPDHDLGGSSCHVHLSLQDESGQSAFAAGPDGRGASETMTRFLGGLTHHIRDIFLFFAPTTNSYRRMQPGTFAPDSVTWGEDNRTVAFRMVGAGGARRIENRIPGADVNPYLAYAAMLAAGLRGIEEGLEPVGAALGGNAYHADAPALPRTLDEATEAFAGSELIRDCFGAEFHDHYANYGRQSILAARAAVTDYERRMLFLDI</sequence>
<organism evidence="6 7">
    <name type="scientific">Roseovarius spongiae</name>
    <dbReference type="NCBI Taxonomy" id="2320272"/>
    <lineage>
        <taxon>Bacteria</taxon>
        <taxon>Pseudomonadati</taxon>
        <taxon>Pseudomonadota</taxon>
        <taxon>Alphaproteobacteria</taxon>
        <taxon>Rhodobacterales</taxon>
        <taxon>Roseobacteraceae</taxon>
        <taxon>Roseovarius</taxon>
    </lineage>
</organism>
<dbReference type="PANTHER" id="PTHR43785">
    <property type="entry name" value="GAMMA-GLUTAMYLPUTRESCINE SYNTHETASE"/>
    <property type="match status" value="1"/>
</dbReference>
<comment type="cofactor">
    <cofactor evidence="1">
        <name>Mg(2+)</name>
        <dbReference type="ChEBI" id="CHEBI:18420"/>
    </cofactor>
</comment>
<evidence type="ECO:0000256" key="1">
    <source>
        <dbReference type="ARBA" id="ARBA00001946"/>
    </source>
</evidence>
<dbReference type="PROSITE" id="PS51987">
    <property type="entry name" value="GS_CATALYTIC"/>
    <property type="match status" value="1"/>
</dbReference>
<evidence type="ECO:0000256" key="2">
    <source>
        <dbReference type="ARBA" id="ARBA00022598"/>
    </source>
</evidence>
<keyword evidence="2" id="KW-0436">Ligase</keyword>
<dbReference type="PANTHER" id="PTHR43785:SF12">
    <property type="entry name" value="TYPE-1 GLUTAMINE SYNTHETASE 2"/>
    <property type="match status" value="1"/>
</dbReference>
<dbReference type="GO" id="GO:0004356">
    <property type="term" value="F:glutamine synthetase activity"/>
    <property type="evidence" value="ECO:0007669"/>
    <property type="project" value="InterPro"/>
</dbReference>
<dbReference type="AlphaFoldDB" id="A0A3A8AYG4"/>
<comment type="caution">
    <text evidence="6">The sequence shown here is derived from an EMBL/GenBank/DDBJ whole genome shotgun (WGS) entry which is preliminary data.</text>
</comment>
<evidence type="ECO:0000259" key="5">
    <source>
        <dbReference type="PROSITE" id="PS51987"/>
    </source>
</evidence>
<dbReference type="Pfam" id="PF00120">
    <property type="entry name" value="Gln-synt_C"/>
    <property type="match status" value="1"/>
</dbReference>
<dbReference type="InterPro" id="IPR036651">
    <property type="entry name" value="Gln_synt_N_sf"/>
</dbReference>
<comment type="similarity">
    <text evidence="3 4">Belongs to the glutamine synthetase family.</text>
</comment>
<reference evidence="6 7" key="1">
    <citation type="submission" date="2018-09" db="EMBL/GenBank/DDBJ databases">
        <title>Roseovarius spongiae sp. nov., isolated from a marine sponge.</title>
        <authorList>
            <person name="Zhuang L."/>
            <person name="Luo L."/>
        </authorList>
    </citation>
    <scope>NUCLEOTIDE SEQUENCE [LARGE SCALE GENOMIC DNA]</scope>
    <source>
        <strain evidence="6 7">HN-E21</strain>
    </source>
</reference>
<dbReference type="SUPFAM" id="SSF54368">
    <property type="entry name" value="Glutamine synthetase, N-terminal domain"/>
    <property type="match status" value="1"/>
</dbReference>
<protein>
    <submittedName>
        <fullName evidence="6">Glutamine synthetase</fullName>
    </submittedName>
</protein>
<evidence type="ECO:0000313" key="7">
    <source>
        <dbReference type="Proteomes" id="UP000281128"/>
    </source>
</evidence>
<evidence type="ECO:0000313" key="6">
    <source>
        <dbReference type="EMBL" id="RKF15301.1"/>
    </source>
</evidence>
<accession>A0A3A8AYG4</accession>
<dbReference type="SUPFAM" id="SSF55931">
    <property type="entry name" value="Glutamine synthetase/guanido kinase"/>
    <property type="match status" value="1"/>
</dbReference>
<feature type="domain" description="GS catalytic" evidence="5">
    <location>
        <begin position="115"/>
        <end position="449"/>
    </location>
</feature>
<proteinExistence type="inferred from homology"/>
<dbReference type="OrthoDB" id="9807095at2"/>
<dbReference type="SMART" id="SM01230">
    <property type="entry name" value="Gln-synt_C"/>
    <property type="match status" value="1"/>
</dbReference>